<organism evidence="4">
    <name type="scientific">Schistosoma curassoni</name>
    <dbReference type="NCBI Taxonomy" id="6186"/>
    <lineage>
        <taxon>Eukaryota</taxon>
        <taxon>Metazoa</taxon>
        <taxon>Spiralia</taxon>
        <taxon>Lophotrochozoa</taxon>
        <taxon>Platyhelminthes</taxon>
        <taxon>Trematoda</taxon>
        <taxon>Digenea</taxon>
        <taxon>Strigeidida</taxon>
        <taxon>Schistosomatoidea</taxon>
        <taxon>Schistosomatidae</taxon>
        <taxon>Schistosoma</taxon>
    </lineage>
</organism>
<dbReference type="Proteomes" id="UP000279833">
    <property type="component" value="Unassembled WGS sequence"/>
</dbReference>
<accession>A0A183K9I9</accession>
<dbReference type="AlphaFoldDB" id="A0A183K9I9"/>
<evidence type="ECO:0000313" key="2">
    <source>
        <dbReference type="EMBL" id="VDP45592.1"/>
    </source>
</evidence>
<evidence type="ECO:0000313" key="3">
    <source>
        <dbReference type="Proteomes" id="UP000279833"/>
    </source>
</evidence>
<reference evidence="4" key="1">
    <citation type="submission" date="2016-06" db="UniProtKB">
        <authorList>
            <consortium name="WormBaseParasite"/>
        </authorList>
    </citation>
    <scope>IDENTIFICATION</scope>
</reference>
<feature type="compositionally biased region" description="Polar residues" evidence="1">
    <location>
        <begin position="1"/>
        <end position="10"/>
    </location>
</feature>
<dbReference type="EMBL" id="UZAK01034572">
    <property type="protein sequence ID" value="VDP45592.1"/>
    <property type="molecule type" value="Genomic_DNA"/>
</dbReference>
<evidence type="ECO:0000313" key="4">
    <source>
        <dbReference type="WBParaSite" id="SCUD_0001167201-mRNA-1"/>
    </source>
</evidence>
<feature type="region of interest" description="Disordered" evidence="1">
    <location>
        <begin position="1"/>
        <end position="22"/>
    </location>
</feature>
<feature type="compositionally biased region" description="Acidic residues" evidence="1">
    <location>
        <begin position="11"/>
        <end position="20"/>
    </location>
</feature>
<reference evidence="2 3" key="2">
    <citation type="submission" date="2018-11" db="EMBL/GenBank/DDBJ databases">
        <authorList>
            <consortium name="Pathogen Informatics"/>
        </authorList>
    </citation>
    <scope>NUCLEOTIDE SEQUENCE [LARGE SCALE GENOMIC DNA]</scope>
    <source>
        <strain evidence="2">Dakar</strain>
        <strain evidence="3">Dakar, Senegal</strain>
    </source>
</reference>
<gene>
    <name evidence="2" type="ORF">SCUD_LOCUS11672</name>
</gene>
<proteinExistence type="predicted"/>
<protein>
    <submittedName>
        <fullName evidence="4">ClpX-type ZB domain-containing protein</fullName>
    </submittedName>
</protein>
<evidence type="ECO:0000256" key="1">
    <source>
        <dbReference type="SAM" id="MobiDB-lite"/>
    </source>
</evidence>
<dbReference type="WBParaSite" id="SCUD_0001167201-mRNA-1">
    <property type="protein sequence ID" value="SCUD_0001167201-mRNA-1"/>
    <property type="gene ID" value="SCUD_0001167201"/>
</dbReference>
<keyword evidence="3" id="KW-1185">Reference proteome</keyword>
<name>A0A183K9I9_9TREM</name>
<sequence>MKSQTKLSISDDNDDDDADEDVKGRNQNILKSGMLCLICEDKATGLQMINLSLIGICASCVNCFRYCLKSQAL</sequence>